<evidence type="ECO:0000313" key="1">
    <source>
        <dbReference type="EMBL" id="AUM57806.1"/>
    </source>
</evidence>
<protein>
    <submittedName>
        <fullName evidence="1">Uncharacterized protein</fullName>
    </submittedName>
</protein>
<name>A0A2I6PDL6_9CAUD</name>
<accession>A0A2I6PDL6</accession>
<dbReference type="Proteomes" id="UP000241758">
    <property type="component" value="Segment"/>
</dbReference>
<sequence>MFGNERVFFEIIVKKHIYRYFKLGKSFNKYLILLKVKKV</sequence>
<organism evidence="1 2">
    <name type="scientific">Staphylococcus phage phiSa2wa_st22</name>
    <dbReference type="NCBI Taxonomy" id="2060949"/>
    <lineage>
        <taxon>Viruses</taxon>
        <taxon>Duplodnaviria</taxon>
        <taxon>Heunggongvirae</taxon>
        <taxon>Uroviricota</taxon>
        <taxon>Caudoviricetes</taxon>
        <taxon>Bronfenbrennervirinae</taxon>
        <taxon>Biseptimavirus</taxon>
        <taxon>Biseptimavirus st22</taxon>
    </lineage>
</organism>
<dbReference type="EMBL" id="MG029510">
    <property type="protein sequence ID" value="AUM57806.1"/>
    <property type="molecule type" value="Genomic_DNA"/>
</dbReference>
<evidence type="ECO:0000313" key="2">
    <source>
        <dbReference type="Proteomes" id="UP000241758"/>
    </source>
</evidence>
<keyword evidence="2" id="KW-1185">Reference proteome</keyword>
<dbReference type="RefSeq" id="YP_009835672.1">
    <property type="nucleotide sequence ID" value="NC_048681.1"/>
</dbReference>
<proteinExistence type="predicted"/>
<dbReference type="GeneID" id="55605703"/>
<dbReference type="KEGG" id="vg:55605703"/>
<reference evidence="2" key="1">
    <citation type="submission" date="2017-10" db="EMBL/GenBank/DDBJ databases">
        <title>Characterization of PVL bacteriophage from community-associated Staphylococcus aureus in Western Australia.</title>
        <authorList>
            <person name="O'Brien F.G."/>
            <person name="Baines S.L."/>
            <person name="Howden B.P."/>
            <person name="Coombs G.W."/>
        </authorList>
    </citation>
    <scope>NUCLEOTIDE SEQUENCE [LARGE SCALE GENOMIC DNA]</scope>
</reference>